<gene>
    <name evidence="3" type="ORF">G7Y89_g11270</name>
</gene>
<sequence length="408" mass="45837">MAAAGVLPYELYSDAPGFLFNKVEWEKANASHSQEADFGKVPEGWPKKIEGPLVWDGKDLEAHPETFIRVLSSDEIVEVDAALKSFVKLSLPVSEVTRSTFPLPTLGPALRQLSENIYNGTGVNLLRGFPIQNYSKEHQATIFLGLNSWIGDQRLSQGTGLHIDPSKRSKIFVSAQNTDAQMYHSDVAADIVGLMAISLPESGGESTVSSISQVYNHLAEHRPDIVRLLAEKRFRWRGVGIPDEGVKLIHWFRNNLYLNFSTRTFIGFAEVPDRDPDYPSLTLEEREAFGGFNWIAEQYSLSTALQVGDIEWVNNLHHQHARRGYTESLSSPRHLLRVWLRDSEFAGELPADIQNKFDAVQSQPPDFYPLDELEEDERRRQTGVFTAACKDETAQERLEKGEVVGANN</sequence>
<accession>A0A8H4RB58</accession>
<dbReference type="GO" id="GO:0016491">
    <property type="term" value="F:oxidoreductase activity"/>
    <property type="evidence" value="ECO:0007669"/>
    <property type="project" value="UniProtKB-KW"/>
</dbReference>
<dbReference type="SUPFAM" id="SSF51197">
    <property type="entry name" value="Clavaminate synthase-like"/>
    <property type="match status" value="1"/>
</dbReference>
<name>A0A8H4RB58_9HELO</name>
<dbReference type="InterPro" id="IPR042098">
    <property type="entry name" value="TauD-like_sf"/>
</dbReference>
<dbReference type="InterPro" id="IPR003819">
    <property type="entry name" value="TauD/TfdA-like"/>
</dbReference>
<organism evidence="3 4">
    <name type="scientific">Cudoniella acicularis</name>
    <dbReference type="NCBI Taxonomy" id="354080"/>
    <lineage>
        <taxon>Eukaryota</taxon>
        <taxon>Fungi</taxon>
        <taxon>Dikarya</taxon>
        <taxon>Ascomycota</taxon>
        <taxon>Pezizomycotina</taxon>
        <taxon>Leotiomycetes</taxon>
        <taxon>Helotiales</taxon>
        <taxon>Tricladiaceae</taxon>
        <taxon>Cudoniella</taxon>
    </lineage>
</organism>
<dbReference type="PANTHER" id="PTHR10696">
    <property type="entry name" value="GAMMA-BUTYROBETAINE HYDROXYLASE-RELATED"/>
    <property type="match status" value="1"/>
</dbReference>
<dbReference type="Pfam" id="PF02668">
    <property type="entry name" value="TauD"/>
    <property type="match status" value="1"/>
</dbReference>
<dbReference type="InterPro" id="IPR050411">
    <property type="entry name" value="AlphaKG_dependent_hydroxylases"/>
</dbReference>
<evidence type="ECO:0000256" key="1">
    <source>
        <dbReference type="ARBA" id="ARBA00023002"/>
    </source>
</evidence>
<dbReference type="Proteomes" id="UP000566819">
    <property type="component" value="Unassembled WGS sequence"/>
</dbReference>
<keyword evidence="1" id="KW-0560">Oxidoreductase</keyword>
<dbReference type="Gene3D" id="3.60.130.10">
    <property type="entry name" value="Clavaminate synthase-like"/>
    <property type="match status" value="1"/>
</dbReference>
<proteinExistence type="predicted"/>
<dbReference type="OrthoDB" id="272271at2759"/>
<evidence type="ECO:0000259" key="2">
    <source>
        <dbReference type="Pfam" id="PF02668"/>
    </source>
</evidence>
<dbReference type="EMBL" id="JAAMPI010001066">
    <property type="protein sequence ID" value="KAF4626885.1"/>
    <property type="molecule type" value="Genomic_DNA"/>
</dbReference>
<feature type="domain" description="TauD/TfdA-like" evidence="2">
    <location>
        <begin position="97"/>
        <end position="339"/>
    </location>
</feature>
<dbReference type="AlphaFoldDB" id="A0A8H4RB58"/>
<evidence type="ECO:0000313" key="3">
    <source>
        <dbReference type="EMBL" id="KAF4626885.1"/>
    </source>
</evidence>
<comment type="caution">
    <text evidence="3">The sequence shown here is derived from an EMBL/GenBank/DDBJ whole genome shotgun (WGS) entry which is preliminary data.</text>
</comment>
<keyword evidence="4" id="KW-1185">Reference proteome</keyword>
<evidence type="ECO:0000313" key="4">
    <source>
        <dbReference type="Proteomes" id="UP000566819"/>
    </source>
</evidence>
<dbReference type="PANTHER" id="PTHR10696:SF54">
    <property type="entry name" value="FAMILY OXIDOREDUCTASE, PUTATIVE (AFU_ORTHOLOGUE AFUA_4G13850)-RELATED"/>
    <property type="match status" value="1"/>
</dbReference>
<reference evidence="3 4" key="1">
    <citation type="submission" date="2020-03" db="EMBL/GenBank/DDBJ databases">
        <title>Draft Genome Sequence of Cudoniella acicularis.</title>
        <authorList>
            <person name="Buettner E."/>
            <person name="Kellner H."/>
        </authorList>
    </citation>
    <scope>NUCLEOTIDE SEQUENCE [LARGE SCALE GENOMIC DNA]</scope>
    <source>
        <strain evidence="3 4">DSM 108380</strain>
    </source>
</reference>
<protein>
    <recommendedName>
        <fullName evidence="2">TauD/TfdA-like domain-containing protein</fullName>
    </recommendedName>
</protein>